<dbReference type="Proteomes" id="UP000886100">
    <property type="component" value="Unassembled WGS sequence"/>
</dbReference>
<dbReference type="EMBL" id="DROM01000121">
    <property type="protein sequence ID" value="HHH12969.1"/>
    <property type="molecule type" value="Genomic_DNA"/>
</dbReference>
<keyword evidence="6" id="KW-0949">S-adenosyl-L-methionine</keyword>
<accession>A0A7C5IY30</accession>
<evidence type="ECO:0000256" key="6">
    <source>
        <dbReference type="ARBA" id="ARBA00022691"/>
    </source>
</evidence>
<evidence type="ECO:0000259" key="9">
    <source>
        <dbReference type="Pfam" id="PF17785"/>
    </source>
</evidence>
<comment type="caution">
    <text evidence="10">The sequence shown here is derived from an EMBL/GenBank/DDBJ whole genome shotgun (WGS) entry which is preliminary data.</text>
</comment>
<proteinExistence type="inferred from homology"/>
<dbReference type="InterPro" id="IPR015947">
    <property type="entry name" value="PUA-like_sf"/>
</dbReference>
<dbReference type="GO" id="GO:0005737">
    <property type="term" value="C:cytoplasm"/>
    <property type="evidence" value="ECO:0007669"/>
    <property type="project" value="UniProtKB-SubCell"/>
</dbReference>
<feature type="domain" description="RlmI-like PUA" evidence="9">
    <location>
        <begin position="7"/>
        <end position="72"/>
    </location>
</feature>
<dbReference type="AlphaFoldDB" id="A0A7C5IY30"/>
<protein>
    <submittedName>
        <fullName evidence="10">Class I SAM-dependent rRNA methyltransferase</fullName>
    </submittedName>
</protein>
<evidence type="ECO:0000256" key="4">
    <source>
        <dbReference type="ARBA" id="ARBA00022603"/>
    </source>
</evidence>
<dbReference type="GO" id="GO:0032259">
    <property type="term" value="P:methylation"/>
    <property type="evidence" value="ECO:0007669"/>
    <property type="project" value="UniProtKB-KW"/>
</dbReference>
<dbReference type="Gene3D" id="2.30.130.10">
    <property type="entry name" value="PUA domain"/>
    <property type="match status" value="1"/>
</dbReference>
<dbReference type="PANTHER" id="PTHR42873">
    <property type="entry name" value="RIBOSOMAL RNA LARGE SUBUNIT METHYLTRANSFERASE"/>
    <property type="match status" value="1"/>
</dbReference>
<dbReference type="InterPro" id="IPR036974">
    <property type="entry name" value="PUA_sf"/>
</dbReference>
<evidence type="ECO:0000256" key="5">
    <source>
        <dbReference type="ARBA" id="ARBA00022679"/>
    </source>
</evidence>
<evidence type="ECO:0000256" key="3">
    <source>
        <dbReference type="ARBA" id="ARBA00022552"/>
    </source>
</evidence>
<dbReference type="Gene3D" id="3.40.50.150">
    <property type="entry name" value="Vaccinia Virus protein VP39"/>
    <property type="match status" value="1"/>
</dbReference>
<evidence type="ECO:0000256" key="1">
    <source>
        <dbReference type="ARBA" id="ARBA00004496"/>
    </source>
</evidence>
<gene>
    <name evidence="10" type="ORF">ENJ98_01920</name>
</gene>
<dbReference type="GO" id="GO:0006364">
    <property type="term" value="P:rRNA processing"/>
    <property type="evidence" value="ECO:0007669"/>
    <property type="project" value="UniProtKB-KW"/>
</dbReference>
<evidence type="ECO:0000256" key="2">
    <source>
        <dbReference type="ARBA" id="ARBA00022490"/>
    </source>
</evidence>
<evidence type="ECO:0000256" key="7">
    <source>
        <dbReference type="ARBA" id="ARBA00038091"/>
    </source>
</evidence>
<name>A0A7C5IY30_9GAMM</name>
<dbReference type="PANTHER" id="PTHR42873:SF1">
    <property type="entry name" value="S-ADENOSYLMETHIONINE-DEPENDENT METHYLTRANSFERASE DOMAIN-CONTAINING PROTEIN"/>
    <property type="match status" value="1"/>
</dbReference>
<dbReference type="CDD" id="cd21153">
    <property type="entry name" value="PUA_RlmI"/>
    <property type="match status" value="1"/>
</dbReference>
<reference evidence="10" key="1">
    <citation type="journal article" date="2020" name="mSystems">
        <title>Genome- and Community-Level Interaction Insights into Carbon Utilization and Element Cycling Functions of Hydrothermarchaeota in Hydrothermal Sediment.</title>
        <authorList>
            <person name="Zhou Z."/>
            <person name="Liu Y."/>
            <person name="Xu W."/>
            <person name="Pan J."/>
            <person name="Luo Z.H."/>
            <person name="Li M."/>
        </authorList>
    </citation>
    <scope>NUCLEOTIDE SEQUENCE [LARGE SCALE GENOMIC DNA]</scope>
    <source>
        <strain evidence="10">HyVt-535</strain>
    </source>
</reference>
<dbReference type="CDD" id="cd11572">
    <property type="entry name" value="RlmI_M_like"/>
    <property type="match status" value="1"/>
</dbReference>
<organism evidence="10">
    <name type="scientific">Thiolapillus brandeum</name>
    <dbReference type="NCBI Taxonomy" id="1076588"/>
    <lineage>
        <taxon>Bacteria</taxon>
        <taxon>Pseudomonadati</taxon>
        <taxon>Pseudomonadota</taxon>
        <taxon>Gammaproteobacteria</taxon>
        <taxon>Chromatiales</taxon>
        <taxon>Sedimenticolaceae</taxon>
        <taxon>Thiolapillus</taxon>
    </lineage>
</organism>
<keyword evidence="5" id="KW-0808">Transferase</keyword>
<dbReference type="Gene3D" id="3.30.750.80">
    <property type="entry name" value="RNA methyltransferase domain (HRMD) like"/>
    <property type="match status" value="1"/>
</dbReference>
<feature type="domain" description="S-adenosylmethionine-dependent methyltransferase" evidence="8">
    <location>
        <begin position="175"/>
        <end position="393"/>
    </location>
</feature>
<dbReference type="SUPFAM" id="SSF88697">
    <property type="entry name" value="PUA domain-like"/>
    <property type="match status" value="1"/>
</dbReference>
<dbReference type="InterPro" id="IPR029063">
    <property type="entry name" value="SAM-dependent_MTases_sf"/>
</dbReference>
<dbReference type="CDD" id="cd02440">
    <property type="entry name" value="AdoMet_MTases"/>
    <property type="match status" value="1"/>
</dbReference>
<evidence type="ECO:0000259" key="8">
    <source>
        <dbReference type="Pfam" id="PF10672"/>
    </source>
</evidence>
<keyword evidence="2" id="KW-0963">Cytoplasm</keyword>
<dbReference type="SUPFAM" id="SSF53335">
    <property type="entry name" value="S-adenosyl-L-methionine-dependent methyltransferases"/>
    <property type="match status" value="1"/>
</dbReference>
<dbReference type="InterPro" id="IPR041532">
    <property type="entry name" value="RlmI-like_PUA"/>
</dbReference>
<dbReference type="PROSITE" id="PS50890">
    <property type="entry name" value="PUA"/>
    <property type="match status" value="1"/>
</dbReference>
<dbReference type="GO" id="GO:0003723">
    <property type="term" value="F:RNA binding"/>
    <property type="evidence" value="ECO:0007669"/>
    <property type="project" value="InterPro"/>
</dbReference>
<keyword evidence="3" id="KW-0698">rRNA processing</keyword>
<comment type="subcellular location">
    <subcellularLocation>
        <location evidence="1">Cytoplasm</location>
    </subcellularLocation>
</comment>
<dbReference type="Pfam" id="PF10672">
    <property type="entry name" value="Methyltrans_SAM"/>
    <property type="match status" value="1"/>
</dbReference>
<dbReference type="GO" id="GO:0008168">
    <property type="term" value="F:methyltransferase activity"/>
    <property type="evidence" value="ECO:0007669"/>
    <property type="project" value="UniProtKB-KW"/>
</dbReference>
<dbReference type="Pfam" id="PF17785">
    <property type="entry name" value="PUA_3"/>
    <property type="match status" value="1"/>
</dbReference>
<dbReference type="InterPro" id="IPR019614">
    <property type="entry name" value="SAM-dep_methyl-trfase"/>
</dbReference>
<sequence>MEIPALFLARGHERRLRAGHLWIYSNEVDGARSPLKSFRPGEQVAVLDHRGKWLAWAYVNPGSLLCARVVSRLREHPLDRSLLVHRLKVALGLRQRRYEKPFYRLLFAESDGVPGLVVDRYGDLLSVQITTAGMEARREEIVAALEKVLRPAGILLRNDAPVRELEGLERYVEVAAGSVPEEVELEENGCRFVTSLHTGQKTGWFYDQAANRARLLPWVEGKRVLDLFSYAGAWGVSAVAGGAAEAFCVDQSAAALEQVARNAALNGVPERVASLRSDAFDAVRELRQAGERFDIVLVDPPAFIKRKKDRKEGTLAYRRINEAALSLLTRDGLLVSSSCSFHMEEARLLETVQKAARHRDRSLQLLERGQQGPDHPVHPAIPETAYLKTLFFRVLPSF</sequence>
<evidence type="ECO:0000313" key="10">
    <source>
        <dbReference type="EMBL" id="HHH12969.1"/>
    </source>
</evidence>
<comment type="similarity">
    <text evidence="7">Belongs to the methyltransferase superfamily. RlmI family.</text>
</comment>
<keyword evidence="4 10" id="KW-0489">Methyltransferase</keyword>